<keyword evidence="1" id="KW-0812">Transmembrane</keyword>
<dbReference type="Gene3D" id="3.40.33.10">
    <property type="entry name" value="CAP"/>
    <property type="match status" value="1"/>
</dbReference>
<feature type="domain" description="SCP" evidence="2">
    <location>
        <begin position="64"/>
        <end position="179"/>
    </location>
</feature>
<accession>A0A2M7BB93</accession>
<feature type="transmembrane region" description="Helical" evidence="1">
    <location>
        <begin position="20"/>
        <end position="45"/>
    </location>
</feature>
<dbReference type="PANTHER" id="PTHR31157:SF1">
    <property type="entry name" value="SCP DOMAIN-CONTAINING PROTEIN"/>
    <property type="match status" value="1"/>
</dbReference>
<keyword evidence="1" id="KW-0472">Membrane</keyword>
<dbReference type="InterPro" id="IPR035940">
    <property type="entry name" value="CAP_sf"/>
</dbReference>
<dbReference type="Proteomes" id="UP000229631">
    <property type="component" value="Unassembled WGS sequence"/>
</dbReference>
<dbReference type="PANTHER" id="PTHR31157">
    <property type="entry name" value="SCP DOMAIN-CONTAINING PROTEIN"/>
    <property type="match status" value="1"/>
</dbReference>
<name>A0A2M7BB93_9BACT</name>
<dbReference type="Pfam" id="PF00188">
    <property type="entry name" value="CAP"/>
    <property type="match status" value="1"/>
</dbReference>
<dbReference type="InterPro" id="IPR014044">
    <property type="entry name" value="CAP_dom"/>
</dbReference>
<evidence type="ECO:0000313" key="4">
    <source>
        <dbReference type="Proteomes" id="UP000229631"/>
    </source>
</evidence>
<proteinExistence type="predicted"/>
<evidence type="ECO:0000313" key="3">
    <source>
        <dbReference type="EMBL" id="PIV00371.1"/>
    </source>
</evidence>
<keyword evidence="1" id="KW-1133">Transmembrane helix</keyword>
<dbReference type="CDD" id="cd05379">
    <property type="entry name" value="CAP_bacterial"/>
    <property type="match status" value="1"/>
</dbReference>
<protein>
    <recommendedName>
        <fullName evidence="2">SCP domain-containing protein</fullName>
    </recommendedName>
</protein>
<reference evidence="4" key="1">
    <citation type="submission" date="2017-09" db="EMBL/GenBank/DDBJ databases">
        <title>Depth-based differentiation of microbial function through sediment-hosted aquifers and enrichment of novel symbionts in the deep terrestrial subsurface.</title>
        <authorList>
            <person name="Probst A.J."/>
            <person name="Ladd B."/>
            <person name="Jarett J.K."/>
            <person name="Geller-Mcgrath D.E."/>
            <person name="Sieber C.M.K."/>
            <person name="Emerson J.B."/>
            <person name="Anantharaman K."/>
            <person name="Thomas B.C."/>
            <person name="Malmstrom R."/>
            <person name="Stieglmeier M."/>
            <person name="Klingl A."/>
            <person name="Woyke T."/>
            <person name="Ryan C.M."/>
            <person name="Banfield J.F."/>
        </authorList>
    </citation>
    <scope>NUCLEOTIDE SEQUENCE [LARGE SCALE GENOMIC DNA]</scope>
</reference>
<evidence type="ECO:0000256" key="1">
    <source>
        <dbReference type="SAM" id="Phobius"/>
    </source>
</evidence>
<feature type="transmembrane region" description="Helical" evidence="1">
    <location>
        <begin position="263"/>
        <end position="280"/>
    </location>
</feature>
<dbReference type="EMBL" id="PEVC01000055">
    <property type="protein sequence ID" value="PIV00371.1"/>
    <property type="molecule type" value="Genomic_DNA"/>
</dbReference>
<organism evidence="3 4">
    <name type="scientific">Candidatus Shapirobacteria bacterium CG03_land_8_20_14_0_80_39_12</name>
    <dbReference type="NCBI Taxonomy" id="1974879"/>
    <lineage>
        <taxon>Bacteria</taxon>
        <taxon>Candidatus Shapironibacteriota</taxon>
    </lineage>
</organism>
<gene>
    <name evidence="3" type="ORF">COS54_03175</name>
</gene>
<dbReference type="SUPFAM" id="SSF55797">
    <property type="entry name" value="PR-1-like"/>
    <property type="match status" value="1"/>
</dbReference>
<comment type="caution">
    <text evidence="3">The sequence shown here is derived from an EMBL/GenBank/DDBJ whole genome shotgun (WGS) entry which is preliminary data.</text>
</comment>
<feature type="transmembrane region" description="Helical" evidence="1">
    <location>
        <begin position="231"/>
        <end position="251"/>
    </location>
</feature>
<sequence>MSAIWNFFFPHQTNNQKAQIIKASSLFILTFLFLFLQISLSFFVLAKPSVLGFSSNITPERIIELTNLERGKLGLTDLKPNQLLSEAARQKAADMFAFNYWAHVSPSGRTPWTFFTDVGYKYQYAGENLARDFRDPDSVIRAWMNSPSHRENVVNEKYQEIGVAVVDGTLQGVETTLVVQLFGTPYGAVESKPVEKAAPKPAEKPVAAQPVETLGEKRQSVLTSPLDLTKALIIFVVGILIGAFAIDILMVSHRDTPRISSNSLAQMMFLLFVLVAGLLIKGGAIL</sequence>
<dbReference type="AlphaFoldDB" id="A0A2M7BB93"/>
<evidence type="ECO:0000259" key="2">
    <source>
        <dbReference type="Pfam" id="PF00188"/>
    </source>
</evidence>